<name>A0A1M7V188_9ACTN</name>
<accession>A0A1M7V188</accession>
<feature type="region of interest" description="Disordered" evidence="6">
    <location>
        <begin position="336"/>
        <end position="360"/>
    </location>
</feature>
<keyword evidence="2 5" id="KW-0645">Protease</keyword>
<feature type="active site" description="Charge relay system" evidence="5">
    <location>
        <position position="203"/>
    </location>
</feature>
<dbReference type="Proteomes" id="UP000184428">
    <property type="component" value="Unassembled WGS sequence"/>
</dbReference>
<evidence type="ECO:0000256" key="2">
    <source>
        <dbReference type="ARBA" id="ARBA00022670"/>
    </source>
</evidence>
<dbReference type="AlphaFoldDB" id="A0A1M7V188"/>
<dbReference type="PANTHER" id="PTHR43399:SF4">
    <property type="entry name" value="CELL WALL-ASSOCIATED PROTEASE"/>
    <property type="match status" value="1"/>
</dbReference>
<evidence type="ECO:0000259" key="8">
    <source>
        <dbReference type="Pfam" id="PF18047"/>
    </source>
</evidence>
<dbReference type="SUPFAM" id="SSF52743">
    <property type="entry name" value="Subtilisin-like"/>
    <property type="match status" value="1"/>
</dbReference>
<dbReference type="Gene3D" id="3.40.50.200">
    <property type="entry name" value="Peptidase S8/S53 domain"/>
    <property type="match status" value="1"/>
</dbReference>
<dbReference type="Pfam" id="PF00082">
    <property type="entry name" value="Peptidase_S8"/>
    <property type="match status" value="1"/>
</dbReference>
<evidence type="ECO:0000256" key="6">
    <source>
        <dbReference type="SAM" id="MobiDB-lite"/>
    </source>
</evidence>
<proteinExistence type="inferred from homology"/>
<evidence type="ECO:0000256" key="5">
    <source>
        <dbReference type="PROSITE-ProRule" id="PRU01240"/>
    </source>
</evidence>
<comment type="similarity">
    <text evidence="1 5">Belongs to the peptidase S8 family.</text>
</comment>
<keyword evidence="4 5" id="KW-0720">Serine protease</keyword>
<feature type="domain" description="PatG" evidence="8">
    <location>
        <begin position="396"/>
        <end position="477"/>
    </location>
</feature>
<dbReference type="InterPro" id="IPR040636">
    <property type="entry name" value="PatG_C"/>
</dbReference>
<organism evidence="10 11">
    <name type="scientific">Geodermatophilus obscurus</name>
    <dbReference type="NCBI Taxonomy" id="1861"/>
    <lineage>
        <taxon>Bacteria</taxon>
        <taxon>Bacillati</taxon>
        <taxon>Actinomycetota</taxon>
        <taxon>Actinomycetes</taxon>
        <taxon>Geodermatophilales</taxon>
        <taxon>Geodermatophilaceae</taxon>
        <taxon>Geodermatophilus</taxon>
    </lineage>
</organism>
<evidence type="ECO:0000313" key="11">
    <source>
        <dbReference type="Proteomes" id="UP000184428"/>
    </source>
</evidence>
<reference evidence="10 11" key="1">
    <citation type="submission" date="2016-12" db="EMBL/GenBank/DDBJ databases">
        <authorList>
            <person name="Song W.-J."/>
            <person name="Kurnit D.M."/>
        </authorList>
    </citation>
    <scope>NUCLEOTIDE SEQUENCE [LARGE SCALE GENOMIC DNA]</scope>
    <source>
        <strain evidence="10 11">DSM 43162</strain>
    </source>
</reference>
<dbReference type="GO" id="GO:0004252">
    <property type="term" value="F:serine-type endopeptidase activity"/>
    <property type="evidence" value="ECO:0007669"/>
    <property type="project" value="UniProtKB-UniRule"/>
</dbReference>
<evidence type="ECO:0000313" key="10">
    <source>
        <dbReference type="EMBL" id="SHN88969.1"/>
    </source>
</evidence>
<feature type="active site" description="Charge relay system" evidence="5">
    <location>
        <position position="10"/>
    </location>
</feature>
<feature type="non-terminal residue" evidence="10">
    <location>
        <position position="1"/>
    </location>
</feature>
<dbReference type="PANTHER" id="PTHR43399">
    <property type="entry name" value="SUBTILISIN-RELATED"/>
    <property type="match status" value="1"/>
</dbReference>
<evidence type="ECO:0000256" key="3">
    <source>
        <dbReference type="ARBA" id="ARBA00022801"/>
    </source>
</evidence>
<dbReference type="InterPro" id="IPR034056">
    <property type="entry name" value="Pep_S8_PatG/PatA-like"/>
</dbReference>
<dbReference type="OrthoDB" id="9816306at2"/>
<dbReference type="RefSeq" id="WP_141243201.1">
    <property type="nucleotide sequence ID" value="NZ_FRDM01000071.1"/>
</dbReference>
<feature type="domain" description="PatG C-terminal" evidence="9">
    <location>
        <begin position="606"/>
        <end position="728"/>
    </location>
</feature>
<dbReference type="PRINTS" id="PR00723">
    <property type="entry name" value="SUBTILISIN"/>
</dbReference>
<feature type="domain" description="Peptidase S8/S53" evidence="7">
    <location>
        <begin position="2"/>
        <end position="242"/>
    </location>
</feature>
<dbReference type="InterPro" id="IPR036852">
    <property type="entry name" value="Peptidase_S8/S53_dom_sf"/>
</dbReference>
<dbReference type="Pfam" id="PF18065">
    <property type="entry name" value="PatG_C"/>
    <property type="match status" value="1"/>
</dbReference>
<sequence length="731" mass="76875">DNRVCIAVLDGPVDLSHPCFAGADLTTLDTLVPNTPSSDLMSKHGTHVASLLFGQAGSPVFGLAPHCRGLIAPVFRDGERLSQLDLSRAIEQAVGAGANIINVSGGEPTPTGEAEGMLAHALQLCEDNGVLVVAAVGNDGCDCVQVPAAVSSTLAVGACGLDGQPLELNNWGEAYRSNAVLAPGLDIGGAVPGGGTATLTGSSFATPVVSGVAALLASVQLLTRDTADLLGVRAAILSTATPCEPSGGPRSHRFPAGRLDVPRAYDVILMGGKTAVDHSDLALAPSEQTPSNSVPAAPTPSTGEVLVAAGSVGAATEEIPCSPGTNAAVPQIQAASVAAPPSSPGPTDPPGPARWSVAEPPGQHPAAVATMAPGVRAACGCGCNGNGNSNSNSQLIYAIGTIGYDFRTEANRDGFRQQMLPFRREGTGADGLPIMDPPNPYDPRHVNRYLAENPWVSDKLTWTLNIARTPIYALEAEASVGMTWEPFRSPIEDKPELHEVVGYPDHLSTILSNFATYPPVSYVYKVFRDAIVGQVQNVDDDNYVSRVAIPGRLTDKTVRLFSGQVVPVAKVSARGLYTWNEAALVRAVINAVNESLEGTDSGTRISDEDNRRNIRAFLDKIYYQFRNLGQSPPDRALNFAGTNAFLFGNEIRDGFLSAQYVPGPNTGLYALDTISVAKSPYCRMDSDCWDVIITFFDPENDQRATVHWQLTIDVSADLPVSLAPSHRFLGR</sequence>
<dbReference type="CDD" id="cd07476">
    <property type="entry name" value="Peptidases_S8_thiazoline_oxidase_subtilisin-like_protease"/>
    <property type="match status" value="1"/>
</dbReference>
<dbReference type="InterPro" id="IPR051048">
    <property type="entry name" value="Peptidase_S8/S53_subtilisin"/>
</dbReference>
<feature type="active site" description="Charge relay system" evidence="5">
    <location>
        <position position="44"/>
    </location>
</feature>
<feature type="compositionally biased region" description="Pro residues" evidence="6">
    <location>
        <begin position="341"/>
        <end position="352"/>
    </location>
</feature>
<dbReference type="InterPro" id="IPR040483">
    <property type="entry name" value="PatG_dom"/>
</dbReference>
<dbReference type="InterPro" id="IPR015500">
    <property type="entry name" value="Peptidase_S8_subtilisin-rel"/>
</dbReference>
<dbReference type="InterPro" id="IPR000209">
    <property type="entry name" value="Peptidase_S8/S53_dom"/>
</dbReference>
<dbReference type="GO" id="GO:0006508">
    <property type="term" value="P:proteolysis"/>
    <property type="evidence" value="ECO:0007669"/>
    <property type="project" value="UniProtKB-KW"/>
</dbReference>
<dbReference type="PROSITE" id="PS51892">
    <property type="entry name" value="SUBTILASE"/>
    <property type="match status" value="1"/>
</dbReference>
<evidence type="ECO:0000259" key="9">
    <source>
        <dbReference type="Pfam" id="PF18065"/>
    </source>
</evidence>
<dbReference type="EMBL" id="FRDM01000071">
    <property type="protein sequence ID" value="SHN88969.1"/>
    <property type="molecule type" value="Genomic_DNA"/>
</dbReference>
<protein>
    <submittedName>
        <fullName evidence="10">Cyanobactin maturation protease, PatA/PatG family</fullName>
    </submittedName>
</protein>
<evidence type="ECO:0000256" key="1">
    <source>
        <dbReference type="ARBA" id="ARBA00011073"/>
    </source>
</evidence>
<evidence type="ECO:0000256" key="4">
    <source>
        <dbReference type="ARBA" id="ARBA00022825"/>
    </source>
</evidence>
<dbReference type="Pfam" id="PF18047">
    <property type="entry name" value="PatG_D"/>
    <property type="match status" value="1"/>
</dbReference>
<gene>
    <name evidence="10" type="ORF">SAMN05660350_04961</name>
</gene>
<keyword evidence="3 5" id="KW-0378">Hydrolase</keyword>
<evidence type="ECO:0000259" key="7">
    <source>
        <dbReference type="Pfam" id="PF00082"/>
    </source>
</evidence>